<accession>A0A2I4CHY9</accession>
<dbReference type="GO" id="GO:0007131">
    <property type="term" value="P:reciprocal meiotic recombination"/>
    <property type="evidence" value="ECO:0007669"/>
    <property type="project" value="InterPro"/>
</dbReference>
<dbReference type="FunCoup" id="A0A2I4CHY9">
    <property type="interactions" value="634"/>
</dbReference>
<dbReference type="AlphaFoldDB" id="A0A2I4CHY9"/>
<name>A0A2I4CHY9_AUSLI</name>
<dbReference type="InParanoid" id="A0A2I4CHY9"/>
<dbReference type="OrthoDB" id="9944849at2759"/>
<evidence type="ECO:0000313" key="1">
    <source>
        <dbReference type="Proteomes" id="UP000192220"/>
    </source>
</evidence>
<protein>
    <submittedName>
        <fullName evidence="2">Synaptonemal complex central element protein 3</fullName>
    </submittedName>
</protein>
<dbReference type="InterPro" id="IPR028145">
    <property type="entry name" value="Synaptonemal_3"/>
</dbReference>
<dbReference type="GO" id="GO:0007130">
    <property type="term" value="P:synaptonemal complex assembly"/>
    <property type="evidence" value="ECO:0007669"/>
    <property type="project" value="InterPro"/>
</dbReference>
<dbReference type="PANTHER" id="PTHR36686">
    <property type="entry name" value="SYNAPTONEMAL COMPLEX CENTRAL ELEMENT PROTEIN 3"/>
    <property type="match status" value="1"/>
</dbReference>
<reference evidence="2" key="1">
    <citation type="submission" date="2025-08" db="UniProtKB">
        <authorList>
            <consortium name="RefSeq"/>
        </authorList>
    </citation>
    <scope>IDENTIFICATION</scope>
    <source>
        <strain evidence="2">Quisiro</strain>
        <tissue evidence="2">Liver</tissue>
    </source>
</reference>
<dbReference type="Proteomes" id="UP000192220">
    <property type="component" value="Unplaced"/>
</dbReference>
<dbReference type="GO" id="GO:0007283">
    <property type="term" value="P:spermatogenesis"/>
    <property type="evidence" value="ECO:0007669"/>
    <property type="project" value="InterPro"/>
</dbReference>
<evidence type="ECO:0000313" key="2">
    <source>
        <dbReference type="RefSeq" id="XP_013879610.1"/>
    </source>
</evidence>
<keyword evidence="1" id="KW-1185">Reference proteome</keyword>
<dbReference type="KEGG" id="alim:106528877"/>
<sequence length="96" mass="10237">MVEPSSTKLPPSSSDDALELNTDHLERMIETVENTAVELTCMAYDVVTLRTSPEVGAAMRQLEDAFVRCRAAVCGGADLQAELGSRPAQPAATTLD</sequence>
<dbReference type="GeneID" id="106528877"/>
<dbReference type="RefSeq" id="XP_013879610.1">
    <property type="nucleotide sequence ID" value="XM_014024156.1"/>
</dbReference>
<gene>
    <name evidence="2" type="primary">syce3</name>
</gene>
<organism evidence="1 2">
    <name type="scientific">Austrofundulus limnaeus</name>
    <name type="common">Annual killifish</name>
    <dbReference type="NCBI Taxonomy" id="52670"/>
    <lineage>
        <taxon>Eukaryota</taxon>
        <taxon>Metazoa</taxon>
        <taxon>Chordata</taxon>
        <taxon>Craniata</taxon>
        <taxon>Vertebrata</taxon>
        <taxon>Euteleostomi</taxon>
        <taxon>Actinopterygii</taxon>
        <taxon>Neopterygii</taxon>
        <taxon>Teleostei</taxon>
        <taxon>Neoteleostei</taxon>
        <taxon>Acanthomorphata</taxon>
        <taxon>Ovalentaria</taxon>
        <taxon>Atherinomorphae</taxon>
        <taxon>Cyprinodontiformes</taxon>
        <taxon>Rivulidae</taxon>
        <taxon>Austrofundulus</taxon>
    </lineage>
</organism>
<proteinExistence type="predicted"/>
<dbReference type="STRING" id="52670.A0A2I4CHY9"/>
<dbReference type="CTD" id="644186"/>
<dbReference type="Pfam" id="PF15191">
    <property type="entry name" value="Synaptonemal_3"/>
    <property type="match status" value="1"/>
</dbReference>
<dbReference type="PANTHER" id="PTHR36686:SF1">
    <property type="entry name" value="SYNAPTONEMAL COMPLEX CENTRAL ELEMENT PROTEIN 3"/>
    <property type="match status" value="1"/>
</dbReference>